<gene>
    <name evidence="1" type="ORF">CFOL_v3_20611</name>
</gene>
<evidence type="ECO:0000313" key="1">
    <source>
        <dbReference type="EMBL" id="GAV77139.1"/>
    </source>
</evidence>
<reference evidence="2" key="1">
    <citation type="submission" date="2016-04" db="EMBL/GenBank/DDBJ databases">
        <title>Cephalotus genome sequencing.</title>
        <authorList>
            <person name="Fukushima K."/>
            <person name="Hasebe M."/>
            <person name="Fang X."/>
        </authorList>
    </citation>
    <scope>NUCLEOTIDE SEQUENCE [LARGE SCALE GENOMIC DNA]</scope>
    <source>
        <strain evidence="2">cv. St1</strain>
    </source>
</reference>
<protein>
    <submittedName>
        <fullName evidence="1">Uncharacterized protein</fullName>
    </submittedName>
</protein>
<organism evidence="1 2">
    <name type="scientific">Cephalotus follicularis</name>
    <name type="common">Albany pitcher plant</name>
    <dbReference type="NCBI Taxonomy" id="3775"/>
    <lineage>
        <taxon>Eukaryota</taxon>
        <taxon>Viridiplantae</taxon>
        <taxon>Streptophyta</taxon>
        <taxon>Embryophyta</taxon>
        <taxon>Tracheophyta</taxon>
        <taxon>Spermatophyta</taxon>
        <taxon>Magnoliopsida</taxon>
        <taxon>eudicotyledons</taxon>
        <taxon>Gunneridae</taxon>
        <taxon>Pentapetalae</taxon>
        <taxon>rosids</taxon>
        <taxon>fabids</taxon>
        <taxon>Oxalidales</taxon>
        <taxon>Cephalotaceae</taxon>
        <taxon>Cephalotus</taxon>
    </lineage>
</organism>
<dbReference type="EMBL" id="BDDD01001577">
    <property type="protein sequence ID" value="GAV77139.1"/>
    <property type="molecule type" value="Genomic_DNA"/>
</dbReference>
<feature type="non-terminal residue" evidence="1">
    <location>
        <position position="1"/>
    </location>
</feature>
<proteinExistence type="predicted"/>
<comment type="caution">
    <text evidence="1">The sequence shown here is derived from an EMBL/GenBank/DDBJ whole genome shotgun (WGS) entry which is preliminary data.</text>
</comment>
<dbReference type="Proteomes" id="UP000187406">
    <property type="component" value="Unassembled WGS sequence"/>
</dbReference>
<name>A0A1Q3CA83_CEPFO</name>
<dbReference type="PANTHER" id="PTHR48434:SF1">
    <property type="entry name" value="(RAPE) HYPOTHETICAL PROTEIN"/>
    <property type="match status" value="1"/>
</dbReference>
<dbReference type="PANTHER" id="PTHR48434">
    <property type="entry name" value="(RAPE) HYPOTHETICAL PROTEIN"/>
    <property type="match status" value="1"/>
</dbReference>
<dbReference type="InParanoid" id="A0A1Q3CA83"/>
<keyword evidence="2" id="KW-1185">Reference proteome</keyword>
<evidence type="ECO:0000313" key="2">
    <source>
        <dbReference type="Proteomes" id="UP000187406"/>
    </source>
</evidence>
<accession>A0A1Q3CA83</accession>
<dbReference type="AlphaFoldDB" id="A0A1Q3CA83"/>
<sequence>LEPYIPSICNHFDYMDIWRRTFLFQNSENRHSWFFCFDKTFIIDQTIPLWFEDWWLYYGPSENILLTTICEVLLFTHTLKTLNIIQLFCASSSNANYPGSCARITPLMNLKTLYIPTLQRVFWTKWWDNYDLNKCTSQTIIQLLQSKTKQSQQCTLTKSQIQTSIASSSTKQELQEQIKAL</sequence>